<accession>A0ABV2BP15</accession>
<reference evidence="1 2" key="1">
    <citation type="submission" date="2024-06" db="EMBL/GenBank/DDBJ databases">
        <authorList>
            <person name="Li F."/>
        </authorList>
    </citation>
    <scope>NUCLEOTIDE SEQUENCE [LARGE SCALE GENOMIC DNA]</scope>
    <source>
        <strain evidence="1 2">GXAS 311</strain>
    </source>
</reference>
<keyword evidence="2" id="KW-1185">Reference proteome</keyword>
<dbReference type="EMBL" id="JBEVCJ010000001">
    <property type="protein sequence ID" value="MET1253690.1"/>
    <property type="molecule type" value="Genomic_DNA"/>
</dbReference>
<gene>
    <name evidence="1" type="primary">cmk</name>
    <name evidence="1" type="ORF">ABVT43_00985</name>
</gene>
<dbReference type="Proteomes" id="UP001548189">
    <property type="component" value="Unassembled WGS sequence"/>
</dbReference>
<sequence length="237" mass="25678">MNNTANIVTPNIITVDGPSGAGKGTLSLLLADKLGWHILDSGVLYRVLGVAALKHHIALDDELKVAQLARHLDIDFKLNPSSQEVEPVLEGDNLAGLIRTDDAGQAASKVAVIPAAREALLERQREFYRLPGLVADGRDMGTVVFPDAPVKIFLTASAERRAERRYKQLKNKGVDANMRALLDSIKARDERDRTRPVAPLVPANGAFIIDSSELTITEVLTQVLEFSAKSMPEILAG</sequence>
<dbReference type="GO" id="GO:0016301">
    <property type="term" value="F:kinase activity"/>
    <property type="evidence" value="ECO:0007669"/>
    <property type="project" value="UniProtKB-KW"/>
</dbReference>
<dbReference type="CDD" id="cd02020">
    <property type="entry name" value="CMPK"/>
    <property type="match status" value="1"/>
</dbReference>
<organism evidence="1 2">
    <name type="scientific">Aliikangiella maris</name>
    <dbReference type="NCBI Taxonomy" id="3162458"/>
    <lineage>
        <taxon>Bacteria</taxon>
        <taxon>Pseudomonadati</taxon>
        <taxon>Pseudomonadota</taxon>
        <taxon>Gammaproteobacteria</taxon>
        <taxon>Oceanospirillales</taxon>
        <taxon>Pleioneaceae</taxon>
        <taxon>Aliikangiella</taxon>
    </lineage>
</organism>
<proteinExistence type="inferred from homology"/>
<dbReference type="Gene3D" id="3.40.50.300">
    <property type="entry name" value="P-loop containing nucleotide triphosphate hydrolases"/>
    <property type="match status" value="1"/>
</dbReference>
<dbReference type="InterPro" id="IPR011994">
    <property type="entry name" value="Cytidylate_kinase_dom"/>
</dbReference>
<evidence type="ECO:0000313" key="1">
    <source>
        <dbReference type="EMBL" id="MET1253690.1"/>
    </source>
</evidence>
<keyword evidence="1" id="KW-0808">Transferase</keyword>
<dbReference type="SUPFAM" id="SSF52540">
    <property type="entry name" value="P-loop containing nucleoside triphosphate hydrolases"/>
    <property type="match status" value="1"/>
</dbReference>
<dbReference type="NCBIfam" id="TIGR00017">
    <property type="entry name" value="cmk"/>
    <property type="match status" value="1"/>
</dbReference>
<protein>
    <submittedName>
        <fullName evidence="1">(D)CMP kinase</fullName>
        <ecNumber evidence="1">2.7.4.25</ecNumber>
    </submittedName>
</protein>
<comment type="caution">
    <text evidence="1">The sequence shown here is derived from an EMBL/GenBank/DDBJ whole genome shotgun (WGS) entry which is preliminary data.</text>
</comment>
<keyword evidence="1" id="KW-0418">Kinase</keyword>
<dbReference type="HAMAP" id="MF_00238">
    <property type="entry name" value="Cytidyl_kinase_type1"/>
    <property type="match status" value="1"/>
</dbReference>
<evidence type="ECO:0000313" key="2">
    <source>
        <dbReference type="Proteomes" id="UP001548189"/>
    </source>
</evidence>
<dbReference type="InterPro" id="IPR003136">
    <property type="entry name" value="Cytidylate_kin"/>
</dbReference>
<name>A0ABV2BP15_9GAMM</name>
<dbReference type="Pfam" id="PF02224">
    <property type="entry name" value="Cytidylate_kin"/>
    <property type="match status" value="1"/>
</dbReference>
<dbReference type="EC" id="2.7.4.25" evidence="1"/>
<dbReference type="InterPro" id="IPR027417">
    <property type="entry name" value="P-loop_NTPase"/>
</dbReference>